<keyword evidence="2" id="KW-0489">Methyltransferase</keyword>
<reference evidence="11 12" key="1">
    <citation type="submission" date="2016-10" db="EMBL/GenBank/DDBJ databases">
        <title>Comparative genomics between deep and shallow subseafloor isolates.</title>
        <authorList>
            <person name="Ishii S."/>
            <person name="Miller J.R."/>
            <person name="Sutton G."/>
            <person name="Suzuki S."/>
            <person name="Methe B."/>
            <person name="Inagaki F."/>
            <person name="Imachi H."/>
        </authorList>
    </citation>
    <scope>NUCLEOTIDE SEQUENCE [LARGE SCALE GENOMIC DNA]</scope>
    <source>
        <strain evidence="11 12">A8p</strain>
    </source>
</reference>
<keyword evidence="6" id="KW-0238">DNA-binding</keyword>
<dbReference type="Pfam" id="PF12950">
    <property type="entry name" value="TaqI_C"/>
    <property type="match status" value="1"/>
</dbReference>
<dbReference type="Gene3D" id="3.40.50.150">
    <property type="entry name" value="Vaccinia Virus protein VP39"/>
    <property type="match status" value="1"/>
</dbReference>
<dbReference type="InterPro" id="IPR002052">
    <property type="entry name" value="DNA_methylase_N6_adenine_CS"/>
</dbReference>
<keyword evidence="4" id="KW-0949">S-adenosyl-L-methionine</keyword>
<dbReference type="InterPro" id="IPR029063">
    <property type="entry name" value="SAM-dependent_MTases_sf"/>
</dbReference>
<dbReference type="SUPFAM" id="SSF53335">
    <property type="entry name" value="S-adenosyl-L-methionine-dependent methyltransferases"/>
    <property type="match status" value="1"/>
</dbReference>
<dbReference type="Pfam" id="PF07669">
    <property type="entry name" value="Eco57I"/>
    <property type="match status" value="1"/>
</dbReference>
<evidence type="ECO:0000313" key="12">
    <source>
        <dbReference type="Proteomes" id="UP000232631"/>
    </source>
</evidence>
<keyword evidence="12" id="KW-1185">Reference proteome</keyword>
<sequence length="1070" mass="125870">MENDLFNLTLLKKHSKKFKLTPSKHDLLKEYINKVEKDEFKSETKNYLYFYDVILKSILGYKREDVLFDEKGDVGTGRSEFVLKSDDKKFMVIELKGQGIDLDKRQSGRSDNKSPVEQAFGYAINTGDVNWIMVSNYNEIRLYNYYEKTKYISFNARELLDKQKFACFMLAFSRESHIESDDISKVHEGTLVVDRKLASEFYKLYNETRLMLIKELESESQMERLDAIHYAQVILNRYMFICFAEDTNLLPSQISIDTVATPIQKGNLRHRSIWQRLNELYLDINEGNEFKKISEYNGGLFAEDLDFIMIRDIVDEQNFFKDVYQDWNFTEYEKDINHLLGNAKDRVNSIYRNMLTISSFDFSTELDVNILGHIFENSIGDIEELKEDSKGRRKKEGIFYTPNYITDYICRNTIIPYLSKSGKVISVDELIKEYSDGNEINDLESGVMNIKIVDPACGSGAFLNKAADVLLEIHKGIYDFKKGKYTTTIKTRGGKGKSRVKRDAKHVKLDSYFDEVNTRREILINNIYGVDLNEESVDITKLSLFLKVCQKDRKLPEIDNNIKCGNSLIHDPKYTDKPFQWETEFPEIFKADGFDVVIGNPPYVRHEKIKEIKPYLKDHFKTYTGLADLYVYFFEKGLGILKDKGMLAYISSNKFITANYGKPLRKFILNEVEFESYIDHSSDKVFDDATVHSCVIVLKKEIPNENMVLIDDSFEIRQSRLGIDNWCFENPTILDLRDRIGRKGIKIKDFEDLKMYYGMKTGLMKAFVIDEETRNHLITEEEKNKEIIKPFIRGKDLKKWKIDYRNLYLLYIPWKFPIDNYNSIRNHLLKFKDDLIKRPEVKTGRVDWFALSRYASDYSHEFEKEKIIWAEIAPEPRFCIDGAKLYCETSCFIMVKPKKYDLRYLASLLNSNLLLWIFKQISPQIEGKRLRYKKQYVEQLPIYPATTEEQRPFIQNASRMLQFNQELQKEINGFKNWIMGEFGVEKFSQKLEKYYELSADQFISELSKKKVDTKSRKNREYLEREFSESLAIIKPLLQEIEQTDNEIDQMVYKLYGLNDEEIIIIEDSLS</sequence>
<dbReference type="REBASE" id="224999">
    <property type="entry name" value="MsuA8pORF9495P"/>
</dbReference>
<evidence type="ECO:0000259" key="8">
    <source>
        <dbReference type="Pfam" id="PF07669"/>
    </source>
</evidence>
<evidence type="ECO:0000259" key="10">
    <source>
        <dbReference type="Pfam" id="PF20464"/>
    </source>
</evidence>
<dbReference type="EMBL" id="CP017768">
    <property type="protein sequence ID" value="AUB60884.1"/>
    <property type="molecule type" value="Genomic_DNA"/>
</dbReference>
<dbReference type="InterPro" id="IPR046817">
    <property type="entry name" value="MmeI_N"/>
</dbReference>
<feature type="domain" description="TaqI-like C-terminal specificity" evidence="9">
    <location>
        <begin position="789"/>
        <end position="942"/>
    </location>
</feature>
<dbReference type="GO" id="GO:0032259">
    <property type="term" value="P:methylation"/>
    <property type="evidence" value="ECO:0007669"/>
    <property type="project" value="UniProtKB-KW"/>
</dbReference>
<dbReference type="InterPro" id="IPR050953">
    <property type="entry name" value="N4_N6_ade-DNA_methylase"/>
</dbReference>
<proteinExistence type="predicted"/>
<keyword evidence="3" id="KW-0808">Transferase</keyword>
<organism evidence="11 12">
    <name type="scientific">Methanobacterium subterraneum</name>
    <dbReference type="NCBI Taxonomy" id="59277"/>
    <lineage>
        <taxon>Archaea</taxon>
        <taxon>Methanobacteriati</taxon>
        <taxon>Methanobacteriota</taxon>
        <taxon>Methanomada group</taxon>
        <taxon>Methanobacteria</taxon>
        <taxon>Methanobacteriales</taxon>
        <taxon>Methanobacteriaceae</taxon>
        <taxon>Methanobacterium</taxon>
    </lineage>
</organism>
<accession>A0A2H4VS03</accession>
<evidence type="ECO:0000256" key="5">
    <source>
        <dbReference type="ARBA" id="ARBA00022747"/>
    </source>
</evidence>
<feature type="domain" description="MmeI-like N-terminal" evidence="10">
    <location>
        <begin position="39"/>
        <end position="207"/>
    </location>
</feature>
<evidence type="ECO:0000256" key="6">
    <source>
        <dbReference type="ARBA" id="ARBA00023125"/>
    </source>
</evidence>
<gene>
    <name evidence="11" type="ORF">BK009_09495</name>
</gene>
<evidence type="ECO:0000256" key="1">
    <source>
        <dbReference type="ARBA" id="ARBA00011900"/>
    </source>
</evidence>
<evidence type="ECO:0000259" key="9">
    <source>
        <dbReference type="Pfam" id="PF12950"/>
    </source>
</evidence>
<dbReference type="Pfam" id="PF20464">
    <property type="entry name" value="MmeI_N"/>
    <property type="match status" value="1"/>
</dbReference>
<protein>
    <recommendedName>
        <fullName evidence="1">site-specific DNA-methyltransferase (adenine-specific)</fullName>
        <ecNumber evidence="1">2.1.1.72</ecNumber>
    </recommendedName>
</protein>
<dbReference type="PANTHER" id="PTHR33841">
    <property type="entry name" value="DNA METHYLTRANSFERASE YEEA-RELATED"/>
    <property type="match status" value="1"/>
</dbReference>
<evidence type="ECO:0000256" key="7">
    <source>
        <dbReference type="ARBA" id="ARBA00047942"/>
    </source>
</evidence>
<dbReference type="GO" id="GO:0003677">
    <property type="term" value="F:DNA binding"/>
    <property type="evidence" value="ECO:0007669"/>
    <property type="project" value="UniProtKB-KW"/>
</dbReference>
<dbReference type="GO" id="GO:0009307">
    <property type="term" value="P:DNA restriction-modification system"/>
    <property type="evidence" value="ECO:0007669"/>
    <property type="project" value="UniProtKB-KW"/>
</dbReference>
<evidence type="ECO:0000256" key="3">
    <source>
        <dbReference type="ARBA" id="ARBA00022679"/>
    </source>
</evidence>
<dbReference type="RefSeq" id="WP_100909472.1">
    <property type="nucleotide sequence ID" value="NZ_CP017768.1"/>
</dbReference>
<dbReference type="PROSITE" id="PS00092">
    <property type="entry name" value="N6_MTASE"/>
    <property type="match status" value="1"/>
</dbReference>
<dbReference type="InterPro" id="IPR025931">
    <property type="entry name" value="TaqI_C"/>
</dbReference>
<dbReference type="InterPro" id="IPR011639">
    <property type="entry name" value="MethylTrfase_TaqI-like_dom"/>
</dbReference>
<dbReference type="EC" id="2.1.1.72" evidence="1"/>
<dbReference type="KEGG" id="msub:BK009_09495"/>
<dbReference type="PANTHER" id="PTHR33841:SF1">
    <property type="entry name" value="DNA METHYLTRANSFERASE A"/>
    <property type="match status" value="1"/>
</dbReference>
<keyword evidence="5" id="KW-0680">Restriction system</keyword>
<dbReference type="Proteomes" id="UP000232631">
    <property type="component" value="Chromosome"/>
</dbReference>
<dbReference type="GO" id="GO:0009007">
    <property type="term" value="F:site-specific DNA-methyltransferase (adenine-specific) activity"/>
    <property type="evidence" value="ECO:0007669"/>
    <property type="project" value="UniProtKB-EC"/>
</dbReference>
<dbReference type="SUPFAM" id="SSF116734">
    <property type="entry name" value="DNA methylase specificity domain"/>
    <property type="match status" value="1"/>
</dbReference>
<dbReference type="PRINTS" id="PR00507">
    <property type="entry name" value="N12N6MTFRASE"/>
</dbReference>
<evidence type="ECO:0000256" key="2">
    <source>
        <dbReference type="ARBA" id="ARBA00022603"/>
    </source>
</evidence>
<comment type="catalytic activity">
    <reaction evidence="7">
        <text>a 2'-deoxyadenosine in DNA + S-adenosyl-L-methionine = an N(6)-methyl-2'-deoxyadenosine in DNA + S-adenosyl-L-homocysteine + H(+)</text>
        <dbReference type="Rhea" id="RHEA:15197"/>
        <dbReference type="Rhea" id="RHEA-COMP:12418"/>
        <dbReference type="Rhea" id="RHEA-COMP:12419"/>
        <dbReference type="ChEBI" id="CHEBI:15378"/>
        <dbReference type="ChEBI" id="CHEBI:57856"/>
        <dbReference type="ChEBI" id="CHEBI:59789"/>
        <dbReference type="ChEBI" id="CHEBI:90615"/>
        <dbReference type="ChEBI" id="CHEBI:90616"/>
        <dbReference type="EC" id="2.1.1.72"/>
    </reaction>
</comment>
<dbReference type="GeneID" id="35126727"/>
<feature type="domain" description="Type II methyltransferase M.TaqI-like" evidence="8">
    <location>
        <begin position="525"/>
        <end position="686"/>
    </location>
</feature>
<name>A0A2H4VS03_9EURY</name>
<evidence type="ECO:0000256" key="4">
    <source>
        <dbReference type="ARBA" id="ARBA00022691"/>
    </source>
</evidence>
<evidence type="ECO:0000313" key="11">
    <source>
        <dbReference type="EMBL" id="AUB60884.1"/>
    </source>
</evidence>
<dbReference type="AlphaFoldDB" id="A0A2H4VS03"/>